<proteinExistence type="predicted"/>
<dbReference type="RefSeq" id="WP_065041262.1">
    <property type="nucleotide sequence ID" value="NZ_LZME01000110.1"/>
</dbReference>
<dbReference type="CDD" id="cd00085">
    <property type="entry name" value="HNHc"/>
    <property type="match status" value="1"/>
</dbReference>
<dbReference type="Proteomes" id="UP000093712">
    <property type="component" value="Unassembled WGS sequence"/>
</dbReference>
<evidence type="ECO:0000313" key="2">
    <source>
        <dbReference type="EMBL" id="OBK83292.1"/>
    </source>
</evidence>
<dbReference type="SMART" id="SM00507">
    <property type="entry name" value="HNHc"/>
    <property type="match status" value="1"/>
</dbReference>
<dbReference type="InterPro" id="IPR003615">
    <property type="entry name" value="HNH_nuc"/>
</dbReference>
<evidence type="ECO:0000259" key="1">
    <source>
        <dbReference type="SMART" id="SM00507"/>
    </source>
</evidence>
<protein>
    <recommendedName>
        <fullName evidence="1">HNH nuclease domain-containing protein</fullName>
    </recommendedName>
</protein>
<dbReference type="EMBL" id="LZME01000110">
    <property type="protein sequence ID" value="OBK83292.1"/>
    <property type="molecule type" value="Genomic_DNA"/>
</dbReference>
<reference evidence="2 3" key="1">
    <citation type="submission" date="2016-06" db="EMBL/GenBank/DDBJ databases">
        <authorList>
            <person name="Sutton G."/>
            <person name="Brinkac L."/>
            <person name="Sanka R."/>
            <person name="Adams M."/>
            <person name="Lau E."/>
            <person name="Garcia-Basteiro A."/>
            <person name="Lopez-Varela E."/>
            <person name="Palencia S."/>
        </authorList>
    </citation>
    <scope>NUCLEOTIDE SEQUENCE [LARGE SCALE GENOMIC DNA]</scope>
    <source>
        <strain evidence="2 3">1211594.5</strain>
    </source>
</reference>
<dbReference type="AlphaFoldDB" id="A0AA91IXC2"/>
<name>A0AA91IXC2_9MYCO</name>
<dbReference type="InterPro" id="IPR003870">
    <property type="entry name" value="DUF222"/>
</dbReference>
<feature type="domain" description="HNH nuclease" evidence="1">
    <location>
        <begin position="324"/>
        <end position="375"/>
    </location>
</feature>
<evidence type="ECO:0000313" key="3">
    <source>
        <dbReference type="Proteomes" id="UP000093712"/>
    </source>
</evidence>
<dbReference type="Pfam" id="PF02720">
    <property type="entry name" value="DUF222"/>
    <property type="match status" value="1"/>
</dbReference>
<comment type="caution">
    <text evidence="2">The sequence shown here is derived from an EMBL/GenBank/DDBJ whole genome shotgun (WGS) entry which is preliminary data.</text>
</comment>
<sequence length="492" mass="53698">MFDTALPSLEGIRARDDAGLVDAMQAAARLQAAFLARVFAAAAELYHRRLAEQQVAAREVWAIDGWEAVAAEIAAAQGISRGRAAGQLRLGLALAERLPKLEALFAAGVVDYQVVAAVVHRTELMIDPDAIPRMDRWLERNAPRWGKWSRARIVEAVDYWVQVVEPAAVREARTLDQSRHILVTPQHSGLAEIFGEVRTADALAFDHRLDELAGTVCPADPRTKQQRRADALSALTAGAAIMACECGSPDCPAITGDASVGAVMIHVMAEQATLEGRSDVPGYVPGFGGLQADAVRSIAKSAKLRTVHHPRDAAPEQGYRPSAALADFIRCRDLTCRFPGCGRPAEVADIDHTVPWPLGPTHPSNLKLLCRLHHLLKTFWVGPAGWRDRQEPDGTVIWTAPTGHTYVTKPVGALYFPQLANPTGELDLPEWSPTGNRGVMMPTRRRTRAQDRAYRIWLERNHNQERIADAAIEAAAAEHARRIAAANDPPPF</sequence>
<accession>A0AA91IXC2</accession>
<organism evidence="2 3">
    <name type="scientific">Mycolicibacter heraklionensis</name>
    <dbReference type="NCBI Taxonomy" id="512402"/>
    <lineage>
        <taxon>Bacteria</taxon>
        <taxon>Bacillati</taxon>
        <taxon>Actinomycetota</taxon>
        <taxon>Actinomycetes</taxon>
        <taxon>Mycobacteriales</taxon>
        <taxon>Mycobacteriaceae</taxon>
        <taxon>Mycolicibacter</taxon>
    </lineage>
</organism>
<gene>
    <name evidence="2" type="ORF">A5649_06605</name>
</gene>